<feature type="compositionally biased region" description="Low complexity" evidence="2">
    <location>
        <begin position="723"/>
        <end position="734"/>
    </location>
</feature>
<evidence type="ECO:0000256" key="1">
    <source>
        <dbReference type="SAM" id="Coils"/>
    </source>
</evidence>
<keyword evidence="3" id="KW-0812">Transmembrane</keyword>
<dbReference type="Proteomes" id="UP000006701">
    <property type="component" value="Unassembled WGS sequence"/>
</dbReference>
<feature type="compositionally biased region" description="Low complexity" evidence="2">
    <location>
        <begin position="872"/>
        <end position="883"/>
    </location>
</feature>
<feature type="transmembrane region" description="Helical" evidence="3">
    <location>
        <begin position="140"/>
        <end position="161"/>
    </location>
</feature>
<dbReference type="Gene3D" id="1.10.287.1490">
    <property type="match status" value="1"/>
</dbReference>
<keyword evidence="3" id="KW-1133">Transmembrane helix</keyword>
<keyword evidence="1" id="KW-0175">Coiled coil</keyword>
<dbReference type="VEuPathDB" id="FungiDB:ACLA_092140"/>
<evidence type="ECO:0000256" key="3">
    <source>
        <dbReference type="SAM" id="Phobius"/>
    </source>
</evidence>
<dbReference type="HOGENOM" id="CLU_283556_0_0_1"/>
<keyword evidence="5" id="KW-1185">Reference proteome</keyword>
<feature type="compositionally biased region" description="Polar residues" evidence="2">
    <location>
        <begin position="649"/>
        <end position="659"/>
    </location>
</feature>
<dbReference type="AlphaFoldDB" id="A1CF67"/>
<proteinExistence type="predicted"/>
<dbReference type="EMBL" id="DS027052">
    <property type="protein sequence ID" value="EAW11516.1"/>
    <property type="molecule type" value="Genomic_DNA"/>
</dbReference>
<dbReference type="KEGG" id="act:ACLA_092140"/>
<dbReference type="RefSeq" id="XP_001272942.1">
    <property type="nucleotide sequence ID" value="XM_001272941.1"/>
</dbReference>
<organism evidence="4 5">
    <name type="scientific">Aspergillus clavatus (strain ATCC 1007 / CBS 513.65 / DSM 816 / NCTC 3887 / NRRL 1 / QM 1276 / 107)</name>
    <dbReference type="NCBI Taxonomy" id="344612"/>
    <lineage>
        <taxon>Eukaryota</taxon>
        <taxon>Fungi</taxon>
        <taxon>Dikarya</taxon>
        <taxon>Ascomycota</taxon>
        <taxon>Pezizomycotina</taxon>
        <taxon>Eurotiomycetes</taxon>
        <taxon>Eurotiomycetidae</taxon>
        <taxon>Eurotiales</taxon>
        <taxon>Aspergillaceae</taxon>
        <taxon>Aspergillus</taxon>
        <taxon>Aspergillus subgen. Fumigati</taxon>
    </lineage>
</organism>
<gene>
    <name evidence="4" type="ORF">ACLA_092140</name>
</gene>
<feature type="region of interest" description="Disordered" evidence="2">
    <location>
        <begin position="647"/>
        <end position="1045"/>
    </location>
</feature>
<evidence type="ECO:0000256" key="2">
    <source>
        <dbReference type="SAM" id="MobiDB-lite"/>
    </source>
</evidence>
<dbReference type="OrthoDB" id="4491856at2759"/>
<feature type="coiled-coil region" evidence="1">
    <location>
        <begin position="492"/>
        <end position="561"/>
    </location>
</feature>
<sequence length="1045" mass="114813">MDHFIWGAFLALSNLGGMYVKVPYTVVTPSHTPLDRFMGSFQLTTAVRSTFYAARSMHYRVFPEAEDLATSQQNATLGLDEMLKQVMEQYAHERNLTGRCLSGVGNSGSIQLPPSVRIHHRLFGRDFDLELGHDSAEMMWAVWTTVLLVWISFLLIVSWCIDYHRRRGARPSAPDRTVGHSSNHLTKNDVVDLLRFSRLSIAQEIKDDMSHDIEFIIERIGDILESLRHFEGTLTPEGPEEDSKEADDEIVCEKNLAKTFNEHLQFCSGATNSILEMLDQMKKRIDRKIKLQSILPGSNGAENGTIDNPGAQLAHYLSGSMIKDDASTSASALEKRIIEELERWLRENLAGDVLKPTQAIDEGIQRRISDAETALAQIQQKIDTSFAGKDQLDETLNSFQEDIDSLRTSLSSFYQQGTGVQIEDIENIVNAQVQTLNERLQSIDKPAPMTLEEKETITNDINNLRETLYDLKKLCGLLKSKLDSAVTEDQLNEILKEKNEFLAKHIEQLGDEVTRLRKKYNTIQNIVDASGIDDMPLAENLEHIRIALENSTKNHQAMQQELNSHAIKHAALRENVQSQKVELQGTIDKRITNVTRNIMELQNVFPRVKQLEGQMIMQQRTNRETWSYLDQCMDTLGIKYGLGRAHLPSSPTTDQAQKHTSMRIKEGGNATPKAESLEGGGAQAEGPETAVAEAKNQEAEAPDAEGAEDGAIKAEIQEAKVQGAEAATAEGLGAETRDTKDPGDEVPTDNVAKKEAAGAAIRENEVLNDEAAKQDIRKDETLEDVANPTGTAPQPESPSSAAFDGTEGAAPQPPTEPLSPRSKEVPVIDESSEKDPLAEGPSQPKSPISGGLRGSRWAASESSRKDSLTGIPSQPQTPKTPTSAGLEGSRWAVPEARKKSLTEASSQPQTPVSGGLEGSRWATSEPKRKSLTETPSLPKTLVSGGIASQWPAPEPRKDSLTGQPRKPSSGGLEGSRWAAPESSRKDSLTGIPSQPQTPKTPTSGGLEGSRWATAEPEPQSSRRQNNNRGRRGRKGSRNNNLGETF</sequence>
<dbReference type="GeneID" id="4705187"/>
<evidence type="ECO:0000313" key="4">
    <source>
        <dbReference type="EMBL" id="EAW11516.1"/>
    </source>
</evidence>
<feature type="compositionally biased region" description="Polar residues" evidence="2">
    <location>
        <begin position="788"/>
        <end position="800"/>
    </location>
</feature>
<name>A1CF67_ASPCL</name>
<accession>A1CF67</accession>
<feature type="compositionally biased region" description="Basic and acidic residues" evidence="2">
    <location>
        <begin position="751"/>
        <end position="780"/>
    </location>
</feature>
<protein>
    <submittedName>
        <fullName evidence="4">Uncharacterized protein</fullName>
    </submittedName>
</protein>
<feature type="compositionally biased region" description="Low complexity" evidence="2">
    <location>
        <begin position="992"/>
        <end position="1003"/>
    </location>
</feature>
<keyword evidence="3" id="KW-0472">Membrane</keyword>
<dbReference type="OMA" id="WIRIARF"/>
<feature type="compositionally biased region" description="Basic and acidic residues" evidence="2">
    <location>
        <begin position="821"/>
        <end position="837"/>
    </location>
</feature>
<evidence type="ECO:0000313" key="5">
    <source>
        <dbReference type="Proteomes" id="UP000006701"/>
    </source>
</evidence>
<reference evidence="4 5" key="1">
    <citation type="journal article" date="2008" name="PLoS Genet.">
        <title>Genomic islands in the pathogenic filamentous fungus Aspergillus fumigatus.</title>
        <authorList>
            <person name="Fedorova N.D."/>
            <person name="Khaldi N."/>
            <person name="Joardar V.S."/>
            <person name="Maiti R."/>
            <person name="Amedeo P."/>
            <person name="Anderson M.J."/>
            <person name="Crabtree J."/>
            <person name="Silva J.C."/>
            <person name="Badger J.H."/>
            <person name="Albarraq A."/>
            <person name="Angiuoli S."/>
            <person name="Bussey H."/>
            <person name="Bowyer P."/>
            <person name="Cotty P.J."/>
            <person name="Dyer P.S."/>
            <person name="Egan A."/>
            <person name="Galens K."/>
            <person name="Fraser-Liggett C.M."/>
            <person name="Haas B.J."/>
            <person name="Inman J.M."/>
            <person name="Kent R."/>
            <person name="Lemieux S."/>
            <person name="Malavazi I."/>
            <person name="Orvis J."/>
            <person name="Roemer T."/>
            <person name="Ronning C.M."/>
            <person name="Sundaram J.P."/>
            <person name="Sutton G."/>
            <person name="Turner G."/>
            <person name="Venter J.C."/>
            <person name="White O.R."/>
            <person name="Whitty B.R."/>
            <person name="Youngman P."/>
            <person name="Wolfe K.H."/>
            <person name="Goldman G.H."/>
            <person name="Wortman J.R."/>
            <person name="Jiang B."/>
            <person name="Denning D.W."/>
            <person name="Nierman W.C."/>
        </authorList>
    </citation>
    <scope>NUCLEOTIDE SEQUENCE [LARGE SCALE GENOMIC DNA]</scope>
    <source>
        <strain evidence="5">ATCC 1007 / CBS 513.65 / DSM 816 / NCTC 3887 / NRRL 1</strain>
    </source>
</reference>
<feature type="compositionally biased region" description="Polar residues" evidence="2">
    <location>
        <begin position="902"/>
        <end position="912"/>
    </location>
</feature>